<evidence type="ECO:0000313" key="2">
    <source>
        <dbReference type="EMBL" id="VDK29708.1"/>
    </source>
</evidence>
<evidence type="ECO:0000313" key="4">
    <source>
        <dbReference type="WBParaSite" id="ASIM_0000789601-mRNA-1"/>
    </source>
</evidence>
<gene>
    <name evidence="2" type="ORF">ASIM_LOCUS7659</name>
</gene>
<feature type="region of interest" description="Disordered" evidence="1">
    <location>
        <begin position="1"/>
        <end position="69"/>
    </location>
</feature>
<reference evidence="4" key="1">
    <citation type="submission" date="2017-02" db="UniProtKB">
        <authorList>
            <consortium name="WormBaseParasite"/>
        </authorList>
    </citation>
    <scope>IDENTIFICATION</scope>
</reference>
<accession>A0A0M3JJS5</accession>
<name>A0A0M3JJS5_ANISI</name>
<dbReference type="WBParaSite" id="ASIM_0000789601-mRNA-1">
    <property type="protein sequence ID" value="ASIM_0000789601-mRNA-1"/>
    <property type="gene ID" value="ASIM_0000789601"/>
</dbReference>
<dbReference type="AlphaFoldDB" id="A0A0M3JJS5"/>
<evidence type="ECO:0000256" key="1">
    <source>
        <dbReference type="SAM" id="MobiDB-lite"/>
    </source>
</evidence>
<organism evidence="4">
    <name type="scientific">Anisakis simplex</name>
    <name type="common">Herring worm</name>
    <dbReference type="NCBI Taxonomy" id="6269"/>
    <lineage>
        <taxon>Eukaryota</taxon>
        <taxon>Metazoa</taxon>
        <taxon>Ecdysozoa</taxon>
        <taxon>Nematoda</taxon>
        <taxon>Chromadorea</taxon>
        <taxon>Rhabditida</taxon>
        <taxon>Spirurina</taxon>
        <taxon>Ascaridomorpha</taxon>
        <taxon>Ascaridoidea</taxon>
        <taxon>Anisakidae</taxon>
        <taxon>Anisakis</taxon>
        <taxon>Anisakis simplex complex</taxon>
    </lineage>
</organism>
<evidence type="ECO:0000313" key="3">
    <source>
        <dbReference type="Proteomes" id="UP000267096"/>
    </source>
</evidence>
<keyword evidence="3" id="KW-1185">Reference proteome</keyword>
<protein>
    <submittedName>
        <fullName evidence="2 4">Uncharacterized protein</fullName>
    </submittedName>
</protein>
<proteinExistence type="predicted"/>
<dbReference type="EMBL" id="UYRR01019026">
    <property type="protein sequence ID" value="VDK29708.1"/>
    <property type="molecule type" value="Genomic_DNA"/>
</dbReference>
<feature type="compositionally biased region" description="Basic and acidic residues" evidence="1">
    <location>
        <begin position="1"/>
        <end position="19"/>
    </location>
</feature>
<sequence length="69" mass="7934">MFEEIWPDRDFLPRSLPKEDDVDDGEDGGKAEGNLVETEQGIGVEEQRQRGDVQNEFVNEENAIEQQQQ</sequence>
<dbReference type="Proteomes" id="UP000267096">
    <property type="component" value="Unassembled WGS sequence"/>
</dbReference>
<reference evidence="2 3" key="2">
    <citation type="submission" date="2018-11" db="EMBL/GenBank/DDBJ databases">
        <authorList>
            <consortium name="Pathogen Informatics"/>
        </authorList>
    </citation>
    <scope>NUCLEOTIDE SEQUENCE [LARGE SCALE GENOMIC DNA]</scope>
</reference>